<feature type="region of interest" description="Disordered" evidence="1">
    <location>
        <begin position="328"/>
        <end position="373"/>
    </location>
</feature>
<feature type="compositionally biased region" description="Basic and acidic residues" evidence="1">
    <location>
        <begin position="7"/>
        <end position="18"/>
    </location>
</feature>
<feature type="region of interest" description="Disordered" evidence="1">
    <location>
        <begin position="1"/>
        <end position="183"/>
    </location>
</feature>
<feature type="compositionally biased region" description="Low complexity" evidence="1">
    <location>
        <begin position="355"/>
        <end position="373"/>
    </location>
</feature>
<feature type="compositionally biased region" description="Basic and acidic residues" evidence="1">
    <location>
        <begin position="97"/>
        <end position="114"/>
    </location>
</feature>
<evidence type="ECO:0000313" key="3">
    <source>
        <dbReference type="Proteomes" id="UP001515480"/>
    </source>
</evidence>
<accession>A0AB34J312</accession>
<dbReference type="AlphaFoldDB" id="A0AB34J312"/>
<comment type="caution">
    <text evidence="2">The sequence shown here is derived from an EMBL/GenBank/DDBJ whole genome shotgun (WGS) entry which is preliminary data.</text>
</comment>
<reference evidence="2 3" key="1">
    <citation type="journal article" date="2024" name="Science">
        <title>Giant polyketide synthase enzymes in the biosynthesis of giant marine polyether toxins.</title>
        <authorList>
            <person name="Fallon T.R."/>
            <person name="Shende V.V."/>
            <person name="Wierzbicki I.H."/>
            <person name="Pendleton A.L."/>
            <person name="Watervoot N.F."/>
            <person name="Auber R.P."/>
            <person name="Gonzalez D.J."/>
            <person name="Wisecaver J.H."/>
            <person name="Moore B.S."/>
        </authorList>
    </citation>
    <scope>NUCLEOTIDE SEQUENCE [LARGE SCALE GENOMIC DNA]</scope>
    <source>
        <strain evidence="2 3">12B1</strain>
    </source>
</reference>
<sequence>MPSAVKRKGEAHAGERPAKVGGRGTQDEPLVLDDDSHSHPGGDVNSRGRSDNGRVAAAAAAKLWPERGVAVNEARGARAGAHPSSPPEEVAAVEVGADEREAMDKSVDASREESCGGEAGSEAEEGEGKGDASHAAGSAAASDAPPRARAEGEGGEGGASLVAEARRGAHAADESSTEGLVDEQPEVAFHVTPEMKAKCTERLAQILLLTARERKEQSEARERLRMDYMRQVHQKTLECGAQPHTSKLGKAYACPPAGNGMSRAFSKEERELSQRMPPAAHRAPPPTIVRATAAVSSSKLVHALAHSALSFHRPESAPAAEHWRCSSLPHSQEMGGDSPRDLPPHRGAAHPSPVVAGSVGAAQGSARSSQAQLARRVSHKFRGGHVFQSPPALGGCSKGLGGYTAFSMRDGLSDNSLRRGGGFGGGISRGKGASSSASLGSLHANSLSAWAAGAPALRGSPGCMNSMLLGGMSGLGMPAMHGAPHADGSMLDVSPSDAMLRMRSRGFADPEMYVQGPLVSHGYHAHAFAPETPCKQSIMAPEGVRVKTSCTHVAIAYHIFRQQYRMKLGGARPAAAQGVAAAAVERRPAEGKRPAQEPTADLPARGDGRKAVEPQAEEGKGAPPHAPCGVRPADEAMMAKRPMKAEQ</sequence>
<proteinExistence type="predicted"/>
<feature type="compositionally biased region" description="Basic and acidic residues" evidence="1">
    <location>
        <begin position="34"/>
        <end position="52"/>
    </location>
</feature>
<gene>
    <name evidence="2" type="ORF">AB1Y20_006355</name>
</gene>
<organism evidence="2 3">
    <name type="scientific">Prymnesium parvum</name>
    <name type="common">Toxic golden alga</name>
    <dbReference type="NCBI Taxonomy" id="97485"/>
    <lineage>
        <taxon>Eukaryota</taxon>
        <taxon>Haptista</taxon>
        <taxon>Haptophyta</taxon>
        <taxon>Prymnesiophyceae</taxon>
        <taxon>Prymnesiales</taxon>
        <taxon>Prymnesiaceae</taxon>
        <taxon>Prymnesium</taxon>
    </lineage>
</organism>
<dbReference type="Proteomes" id="UP001515480">
    <property type="component" value="Unassembled WGS sequence"/>
</dbReference>
<feature type="compositionally biased region" description="Basic and acidic residues" evidence="1">
    <location>
        <begin position="604"/>
        <end position="620"/>
    </location>
</feature>
<dbReference type="EMBL" id="JBGBPQ010000014">
    <property type="protein sequence ID" value="KAL1511561.1"/>
    <property type="molecule type" value="Genomic_DNA"/>
</dbReference>
<feature type="compositionally biased region" description="Basic and acidic residues" evidence="1">
    <location>
        <begin position="632"/>
        <end position="647"/>
    </location>
</feature>
<feature type="compositionally biased region" description="Low complexity" evidence="1">
    <location>
        <begin position="133"/>
        <end position="145"/>
    </location>
</feature>
<feature type="region of interest" description="Disordered" evidence="1">
    <location>
        <begin position="582"/>
        <end position="647"/>
    </location>
</feature>
<name>A0AB34J312_PRYPA</name>
<evidence type="ECO:0000313" key="2">
    <source>
        <dbReference type="EMBL" id="KAL1511561.1"/>
    </source>
</evidence>
<protein>
    <submittedName>
        <fullName evidence="2">Uncharacterized protein</fullName>
    </submittedName>
</protein>
<feature type="compositionally biased region" description="Basic and acidic residues" evidence="1">
    <location>
        <begin position="164"/>
        <end position="173"/>
    </location>
</feature>
<evidence type="ECO:0000256" key="1">
    <source>
        <dbReference type="SAM" id="MobiDB-lite"/>
    </source>
</evidence>
<keyword evidence="3" id="KW-1185">Reference proteome</keyword>
<feature type="compositionally biased region" description="Basic and acidic residues" evidence="1">
    <location>
        <begin position="584"/>
        <end position="595"/>
    </location>
</feature>